<dbReference type="PANTHER" id="PTHR33217">
    <property type="entry name" value="TRANSPOSASE FOR INSERTION SEQUENCE ELEMENT IS1081"/>
    <property type="match status" value="1"/>
</dbReference>
<comment type="function">
    <text evidence="1 6">Required for the transposition of the insertion element.</text>
</comment>
<evidence type="ECO:0000256" key="2">
    <source>
        <dbReference type="ARBA" id="ARBA00010961"/>
    </source>
</evidence>
<evidence type="ECO:0000313" key="8">
    <source>
        <dbReference type="Proteomes" id="UP000315995"/>
    </source>
</evidence>
<dbReference type="GO" id="GO:0004803">
    <property type="term" value="F:transposase activity"/>
    <property type="evidence" value="ECO:0007669"/>
    <property type="project" value="UniProtKB-UniRule"/>
</dbReference>
<keyword evidence="3 6" id="KW-0815">Transposition</keyword>
<gene>
    <name evidence="7" type="ORF">FIV42_03245</name>
</gene>
<dbReference type="GO" id="GO:0006313">
    <property type="term" value="P:DNA transposition"/>
    <property type="evidence" value="ECO:0007669"/>
    <property type="project" value="UniProtKB-UniRule"/>
</dbReference>
<name>A0A4Y6PP57_PERCE</name>
<dbReference type="PANTHER" id="PTHR33217:SF7">
    <property type="entry name" value="TRANSPOSASE FOR INSERTION SEQUENCE ELEMENT IS1081"/>
    <property type="match status" value="1"/>
</dbReference>
<keyword evidence="8" id="KW-1185">Reference proteome</keyword>
<evidence type="ECO:0000256" key="1">
    <source>
        <dbReference type="ARBA" id="ARBA00002190"/>
    </source>
</evidence>
<evidence type="ECO:0000256" key="3">
    <source>
        <dbReference type="ARBA" id="ARBA00022578"/>
    </source>
</evidence>
<keyword evidence="6" id="KW-0814">Transposable element</keyword>
<protein>
    <recommendedName>
        <fullName evidence="6">Mutator family transposase</fullName>
    </recommendedName>
</protein>
<evidence type="ECO:0000256" key="5">
    <source>
        <dbReference type="ARBA" id="ARBA00023172"/>
    </source>
</evidence>
<proteinExistence type="inferred from homology"/>
<dbReference type="InterPro" id="IPR001207">
    <property type="entry name" value="Transposase_mutator"/>
</dbReference>
<dbReference type="GO" id="GO:0003677">
    <property type="term" value="F:DNA binding"/>
    <property type="evidence" value="ECO:0007669"/>
    <property type="project" value="UniProtKB-UniRule"/>
</dbReference>
<dbReference type="AlphaFoldDB" id="A0A4Y6PP57"/>
<evidence type="ECO:0000256" key="4">
    <source>
        <dbReference type="ARBA" id="ARBA00023125"/>
    </source>
</evidence>
<keyword evidence="4 6" id="KW-0238">DNA-binding</keyword>
<organism evidence="7 8">
    <name type="scientific">Persicimonas caeni</name>
    <dbReference type="NCBI Taxonomy" id="2292766"/>
    <lineage>
        <taxon>Bacteria</taxon>
        <taxon>Deltaproteobacteria</taxon>
        <taxon>Bradymonadales</taxon>
        <taxon>Bradymonadaceae</taxon>
        <taxon>Persicimonas</taxon>
    </lineage>
</organism>
<accession>A0A5B8Y1L7</accession>
<evidence type="ECO:0000313" key="7">
    <source>
        <dbReference type="EMBL" id="QDG49787.1"/>
    </source>
</evidence>
<evidence type="ECO:0000256" key="6">
    <source>
        <dbReference type="RuleBase" id="RU365089"/>
    </source>
</evidence>
<dbReference type="OrthoDB" id="9815585at2"/>
<dbReference type="Pfam" id="PF00872">
    <property type="entry name" value="Transposase_mut"/>
    <property type="match status" value="1"/>
</dbReference>
<comment type="similarity">
    <text evidence="2 6">Belongs to the transposase mutator family.</text>
</comment>
<sequence>MASVHGVAQPKLISTSPAAQSAQASISVVQLLRKQFGSWLFSQLSLVRIADSECERSWKETFRWIKDRGLHGVEYGVSDAHQGLVNAVHECFQGASWQRCQTHFRRNLSDRTPKRHQDARHGGLDRIFKADDKNAARQAFNELAAELEGKADKAIEMLELGMEDATAVLDLPEKYHRRLRTTNMLERLIEDGI</sequence>
<dbReference type="EMBL" id="CP041186">
    <property type="protein sequence ID" value="QDG49787.1"/>
    <property type="molecule type" value="Genomic_DNA"/>
</dbReference>
<accession>A0A4Y6PP57</accession>
<keyword evidence="5 6" id="KW-0233">DNA recombination</keyword>
<dbReference type="Proteomes" id="UP000315995">
    <property type="component" value="Chromosome"/>
</dbReference>
<reference evidence="7 8" key="1">
    <citation type="submission" date="2019-06" db="EMBL/GenBank/DDBJ databases">
        <title>Persicimonas caeni gen. nov., sp. nov., a predatory bacterium isolated from solar saltern.</title>
        <authorList>
            <person name="Wang S."/>
        </authorList>
    </citation>
    <scope>NUCLEOTIDE SEQUENCE [LARGE SCALE GENOMIC DNA]</scope>
    <source>
        <strain evidence="7 8">YN101</strain>
    </source>
</reference>